<evidence type="ECO:0000256" key="2">
    <source>
        <dbReference type="ARBA" id="ARBA00004370"/>
    </source>
</evidence>
<dbReference type="InterPro" id="IPR036097">
    <property type="entry name" value="HisK_dim/P_sf"/>
</dbReference>
<dbReference type="SUPFAM" id="SSF158472">
    <property type="entry name" value="HAMP domain-like"/>
    <property type="match status" value="1"/>
</dbReference>
<feature type="region of interest" description="Disordered" evidence="11">
    <location>
        <begin position="500"/>
        <end position="560"/>
    </location>
</feature>
<dbReference type="PANTHER" id="PTHR45436:SF5">
    <property type="entry name" value="SENSOR HISTIDINE KINASE TRCS"/>
    <property type="match status" value="1"/>
</dbReference>
<evidence type="ECO:0000256" key="4">
    <source>
        <dbReference type="ARBA" id="ARBA00022553"/>
    </source>
</evidence>
<dbReference type="Gene3D" id="1.10.287.130">
    <property type="match status" value="1"/>
</dbReference>
<dbReference type="Pfam" id="PF13756">
    <property type="entry name" value="Stimulus_sens_1"/>
    <property type="match status" value="1"/>
</dbReference>
<feature type="domain" description="Histidine kinase" evidence="13">
    <location>
        <begin position="303"/>
        <end position="505"/>
    </location>
</feature>
<dbReference type="SUPFAM" id="SSF47384">
    <property type="entry name" value="Homodimeric domain of signal transducing histidine kinase"/>
    <property type="match status" value="1"/>
</dbReference>
<dbReference type="Gene3D" id="3.30.565.10">
    <property type="entry name" value="Histidine kinase-like ATPase, C-terminal domain"/>
    <property type="match status" value="1"/>
</dbReference>
<dbReference type="CDD" id="cd00082">
    <property type="entry name" value="HisKA"/>
    <property type="match status" value="1"/>
</dbReference>
<dbReference type="Gene3D" id="6.10.340.10">
    <property type="match status" value="1"/>
</dbReference>
<evidence type="ECO:0000256" key="12">
    <source>
        <dbReference type="SAM" id="Phobius"/>
    </source>
</evidence>
<dbReference type="SUPFAM" id="SSF55874">
    <property type="entry name" value="ATPase domain of HSP90 chaperone/DNA topoisomerase II/histidine kinase"/>
    <property type="match status" value="1"/>
</dbReference>
<dbReference type="InterPro" id="IPR003661">
    <property type="entry name" value="HisK_dim/P_dom"/>
</dbReference>
<evidence type="ECO:0000256" key="7">
    <source>
        <dbReference type="ARBA" id="ARBA00022777"/>
    </source>
</evidence>
<evidence type="ECO:0000259" key="14">
    <source>
        <dbReference type="PROSITE" id="PS50885"/>
    </source>
</evidence>
<feature type="transmembrane region" description="Helical" evidence="12">
    <location>
        <begin position="12"/>
        <end position="31"/>
    </location>
</feature>
<feature type="transmembrane region" description="Helical" evidence="12">
    <location>
        <begin position="220"/>
        <end position="240"/>
    </location>
</feature>
<evidence type="ECO:0000313" key="15">
    <source>
        <dbReference type="EMBL" id="GGO08448.1"/>
    </source>
</evidence>
<evidence type="ECO:0000256" key="5">
    <source>
        <dbReference type="ARBA" id="ARBA00022679"/>
    </source>
</evidence>
<evidence type="ECO:0000256" key="6">
    <source>
        <dbReference type="ARBA" id="ARBA00022692"/>
    </source>
</evidence>
<keyword evidence="4" id="KW-0597">Phosphoprotein</keyword>
<feature type="domain" description="HAMP" evidence="14">
    <location>
        <begin position="241"/>
        <end position="295"/>
    </location>
</feature>
<dbReference type="InterPro" id="IPR050428">
    <property type="entry name" value="TCS_sensor_his_kinase"/>
</dbReference>
<keyword evidence="9" id="KW-0902">Two-component regulatory system</keyword>
<accession>A0ABQ2LAH2</accession>
<sequence>MRGPVSPIVLRIMAVNLIALMIIVGGIFYLTEFRQNLVDRRLDQLLVQAEILAGAIGESATAGPEASDIHAPEARLIISRLVGPSVTRARLFTIEGDLMVDSRFLASSRAVMAEPLPPLGLKKPFGDRLLDTVNGLLDQISDRPIFPAYRESPTQQASDYIEVLSALTGESGTRIRSLDDGTLLLSAAFPVQRFRRVLGALMVTDNSRDIEQIVRSEQIMILKVSGAALAATLLLSIFLASTIARPIRRLALAAEKVRHGIGRESTLPKLNRNDEIGDLSLSLSDMTQALYHQIDAIEAFAADVSHELKNPLSSLRSAVESLGRTNKPDIRERLLAIIQEDVGRLDRLISDISDASRLDAELTRARMEPVDMGVLVAMLVDANRTREDHHVPKIHFHEPEPGTMMVRGLESRLGQVVANLLENAISFSPEGGTVTVALNRQDHMIVLVVDDEGPGLPQGAAERIFERFYSERPASEDFGTHSGLGLSISKQIVEAHHGAITAENRFPPLADEKEDAPKGRAKARSKGKSKAKANAKAQKANPAPDPTPEQAAATQNQPVLGARFQVYLPRG</sequence>
<dbReference type="InterPro" id="IPR036890">
    <property type="entry name" value="HATPase_C_sf"/>
</dbReference>
<feature type="compositionally biased region" description="Basic residues" evidence="11">
    <location>
        <begin position="519"/>
        <end position="533"/>
    </location>
</feature>
<dbReference type="PROSITE" id="PS50109">
    <property type="entry name" value="HIS_KIN"/>
    <property type="match status" value="1"/>
</dbReference>
<dbReference type="PROSITE" id="PS50885">
    <property type="entry name" value="HAMP"/>
    <property type="match status" value="1"/>
</dbReference>
<dbReference type="CDD" id="cd06225">
    <property type="entry name" value="HAMP"/>
    <property type="match status" value="1"/>
</dbReference>
<evidence type="ECO:0000259" key="13">
    <source>
        <dbReference type="PROSITE" id="PS50109"/>
    </source>
</evidence>
<dbReference type="InterPro" id="IPR003594">
    <property type="entry name" value="HATPase_dom"/>
</dbReference>
<dbReference type="EMBL" id="BMOV01000002">
    <property type="protein sequence ID" value="GGO08448.1"/>
    <property type="molecule type" value="Genomic_DNA"/>
</dbReference>
<comment type="subcellular location">
    <subcellularLocation>
        <location evidence="2">Membrane</location>
    </subcellularLocation>
</comment>
<proteinExistence type="predicted"/>
<evidence type="ECO:0000313" key="16">
    <source>
        <dbReference type="Proteomes" id="UP000602381"/>
    </source>
</evidence>
<evidence type="ECO:0000256" key="1">
    <source>
        <dbReference type="ARBA" id="ARBA00000085"/>
    </source>
</evidence>
<evidence type="ECO:0000256" key="11">
    <source>
        <dbReference type="SAM" id="MobiDB-lite"/>
    </source>
</evidence>
<comment type="caution">
    <text evidence="15">The sequence shown here is derived from an EMBL/GenBank/DDBJ whole genome shotgun (WGS) entry which is preliminary data.</text>
</comment>
<keyword evidence="16" id="KW-1185">Reference proteome</keyword>
<gene>
    <name evidence="15" type="primary">chvG</name>
    <name evidence="15" type="ORF">GCM10007972_08840</name>
</gene>
<evidence type="ECO:0000256" key="9">
    <source>
        <dbReference type="ARBA" id="ARBA00023012"/>
    </source>
</evidence>
<dbReference type="Pfam" id="PF00672">
    <property type="entry name" value="HAMP"/>
    <property type="match status" value="1"/>
</dbReference>
<name>A0ABQ2LAH2_9PROT</name>
<protein>
    <recommendedName>
        <fullName evidence="3">histidine kinase</fullName>
        <ecNumber evidence="3">2.7.13.3</ecNumber>
    </recommendedName>
</protein>
<dbReference type="Proteomes" id="UP000602381">
    <property type="component" value="Unassembled WGS sequence"/>
</dbReference>
<dbReference type="Pfam" id="PF00512">
    <property type="entry name" value="HisKA"/>
    <property type="match status" value="1"/>
</dbReference>
<dbReference type="Pfam" id="PF13755">
    <property type="entry name" value="Sensor_TM1"/>
    <property type="match status" value="1"/>
</dbReference>
<evidence type="ECO:0000256" key="8">
    <source>
        <dbReference type="ARBA" id="ARBA00022989"/>
    </source>
</evidence>
<dbReference type="SMART" id="SM00388">
    <property type="entry name" value="HisKA"/>
    <property type="match status" value="1"/>
</dbReference>
<keyword evidence="5" id="KW-0808">Transferase</keyword>
<dbReference type="Pfam" id="PF02518">
    <property type="entry name" value="HATPase_c"/>
    <property type="match status" value="1"/>
</dbReference>
<keyword evidence="8 12" id="KW-1133">Transmembrane helix</keyword>
<dbReference type="EC" id="2.7.13.3" evidence="3"/>
<organism evidence="15 16">
    <name type="scientific">Iodidimonas muriae</name>
    <dbReference type="NCBI Taxonomy" id="261467"/>
    <lineage>
        <taxon>Bacteria</taxon>
        <taxon>Pseudomonadati</taxon>
        <taxon>Pseudomonadota</taxon>
        <taxon>Alphaproteobacteria</taxon>
        <taxon>Iodidimonadales</taxon>
        <taxon>Iodidimonadaceae</taxon>
        <taxon>Iodidimonas</taxon>
    </lineage>
</organism>
<dbReference type="SMART" id="SM00304">
    <property type="entry name" value="HAMP"/>
    <property type="match status" value="1"/>
</dbReference>
<dbReference type="PRINTS" id="PR00344">
    <property type="entry name" value="BCTRLSENSOR"/>
</dbReference>
<reference evidence="16" key="1">
    <citation type="journal article" date="2019" name="Int. J. Syst. Evol. Microbiol.">
        <title>The Global Catalogue of Microorganisms (GCM) 10K type strain sequencing project: providing services to taxonomists for standard genome sequencing and annotation.</title>
        <authorList>
            <consortium name="The Broad Institute Genomics Platform"/>
            <consortium name="The Broad Institute Genome Sequencing Center for Infectious Disease"/>
            <person name="Wu L."/>
            <person name="Ma J."/>
        </authorList>
    </citation>
    <scope>NUCLEOTIDE SEQUENCE [LARGE SCALE GENOMIC DNA]</scope>
    <source>
        <strain evidence="16">JCM 17843</strain>
    </source>
</reference>
<dbReference type="InterPro" id="IPR003660">
    <property type="entry name" value="HAMP_dom"/>
</dbReference>
<evidence type="ECO:0000256" key="3">
    <source>
        <dbReference type="ARBA" id="ARBA00012438"/>
    </source>
</evidence>
<dbReference type="InterPro" id="IPR025908">
    <property type="entry name" value="Sensor_TM1"/>
</dbReference>
<dbReference type="InterPro" id="IPR025919">
    <property type="entry name" value="Stimulus_sens_dom"/>
</dbReference>
<keyword evidence="10 12" id="KW-0472">Membrane</keyword>
<keyword evidence="7" id="KW-0418">Kinase</keyword>
<dbReference type="PANTHER" id="PTHR45436">
    <property type="entry name" value="SENSOR HISTIDINE KINASE YKOH"/>
    <property type="match status" value="1"/>
</dbReference>
<comment type="catalytic activity">
    <reaction evidence="1">
        <text>ATP + protein L-histidine = ADP + protein N-phospho-L-histidine.</text>
        <dbReference type="EC" id="2.7.13.3"/>
    </reaction>
</comment>
<keyword evidence="6 12" id="KW-0812">Transmembrane</keyword>
<dbReference type="InterPro" id="IPR004358">
    <property type="entry name" value="Sig_transdc_His_kin-like_C"/>
</dbReference>
<dbReference type="InterPro" id="IPR005467">
    <property type="entry name" value="His_kinase_dom"/>
</dbReference>
<dbReference type="SMART" id="SM00387">
    <property type="entry name" value="HATPase_c"/>
    <property type="match status" value="1"/>
</dbReference>
<evidence type="ECO:0000256" key="10">
    <source>
        <dbReference type="ARBA" id="ARBA00023136"/>
    </source>
</evidence>